<keyword evidence="1" id="KW-1133">Transmembrane helix</keyword>
<keyword evidence="1" id="KW-0812">Transmembrane</keyword>
<comment type="caution">
    <text evidence="2">The sequence shown here is derived from an EMBL/GenBank/DDBJ whole genome shotgun (WGS) entry which is preliminary data.</text>
</comment>
<accession>A0ABV6RQW8</accession>
<keyword evidence="3" id="KW-1185">Reference proteome</keyword>
<sequence>MDLNFTQLFFEGAVVAAERAAEAIAANPWPYIGITALAIAGALVPKRGRRATYRR</sequence>
<keyword evidence="1" id="KW-0472">Membrane</keyword>
<proteinExistence type="predicted"/>
<evidence type="ECO:0000313" key="3">
    <source>
        <dbReference type="Proteomes" id="UP001589896"/>
    </source>
</evidence>
<dbReference type="Proteomes" id="UP001589896">
    <property type="component" value="Unassembled WGS sequence"/>
</dbReference>
<organism evidence="2 3">
    <name type="scientific">Lysobacter korlensis</name>
    <dbReference type="NCBI Taxonomy" id="553636"/>
    <lineage>
        <taxon>Bacteria</taxon>
        <taxon>Pseudomonadati</taxon>
        <taxon>Pseudomonadota</taxon>
        <taxon>Gammaproteobacteria</taxon>
        <taxon>Lysobacterales</taxon>
        <taxon>Lysobacteraceae</taxon>
        <taxon>Lysobacter</taxon>
    </lineage>
</organism>
<evidence type="ECO:0000256" key="1">
    <source>
        <dbReference type="SAM" id="Phobius"/>
    </source>
</evidence>
<name>A0ABV6RQW8_9GAMM</name>
<dbReference type="RefSeq" id="WP_386668051.1">
    <property type="nucleotide sequence ID" value="NZ_JBHLTG010000002.1"/>
</dbReference>
<dbReference type="EMBL" id="JBHLTG010000002">
    <property type="protein sequence ID" value="MFC0678313.1"/>
    <property type="molecule type" value="Genomic_DNA"/>
</dbReference>
<evidence type="ECO:0000313" key="2">
    <source>
        <dbReference type="EMBL" id="MFC0678313.1"/>
    </source>
</evidence>
<protein>
    <submittedName>
        <fullName evidence="2">Uncharacterized protein</fullName>
    </submittedName>
</protein>
<feature type="transmembrane region" description="Helical" evidence="1">
    <location>
        <begin position="28"/>
        <end position="45"/>
    </location>
</feature>
<reference evidence="2 3" key="1">
    <citation type="submission" date="2024-09" db="EMBL/GenBank/DDBJ databases">
        <authorList>
            <person name="Sun Q."/>
            <person name="Mori K."/>
        </authorList>
    </citation>
    <scope>NUCLEOTIDE SEQUENCE [LARGE SCALE GENOMIC DNA]</scope>
    <source>
        <strain evidence="2 3">KCTC 23076</strain>
    </source>
</reference>
<gene>
    <name evidence="2" type="ORF">ACFFGH_10720</name>
</gene>